<dbReference type="InterPro" id="IPR045028">
    <property type="entry name" value="DinG/Rad3-like"/>
</dbReference>
<accession>A0ABD6ECG3</accession>
<dbReference type="NCBIfam" id="TIGR00604">
    <property type="entry name" value="rad3"/>
    <property type="match status" value="1"/>
</dbReference>
<dbReference type="PANTHER" id="PTHR11472:SF41">
    <property type="entry name" value="ATP-DEPENDENT DNA HELICASE DDX11-RELATED"/>
    <property type="match status" value="1"/>
</dbReference>
<dbReference type="PROSITE" id="PS51193">
    <property type="entry name" value="HELICASE_ATP_BIND_2"/>
    <property type="match status" value="1"/>
</dbReference>
<dbReference type="Pfam" id="PF06733">
    <property type="entry name" value="DEAD_2"/>
    <property type="match status" value="1"/>
</dbReference>
<dbReference type="GO" id="GO:0005524">
    <property type="term" value="F:ATP binding"/>
    <property type="evidence" value="ECO:0007669"/>
    <property type="project" value="UniProtKB-KW"/>
</dbReference>
<comment type="cofactor">
    <cofactor evidence="1">
        <name>[4Fe-4S] cluster</name>
        <dbReference type="ChEBI" id="CHEBI:49883"/>
    </cofactor>
</comment>
<dbReference type="SMART" id="SM00488">
    <property type="entry name" value="DEXDc2"/>
    <property type="match status" value="1"/>
</dbReference>
<dbReference type="CDD" id="cd18788">
    <property type="entry name" value="SF2_C_XPD"/>
    <property type="match status" value="1"/>
</dbReference>
<evidence type="ECO:0000256" key="6">
    <source>
        <dbReference type="ARBA" id="ARBA00022801"/>
    </source>
</evidence>
<dbReference type="SMART" id="SM00491">
    <property type="entry name" value="HELICc2"/>
    <property type="match status" value="1"/>
</dbReference>
<organism evidence="14 15">
    <name type="scientific">Gnathostoma spinigerum</name>
    <dbReference type="NCBI Taxonomy" id="75299"/>
    <lineage>
        <taxon>Eukaryota</taxon>
        <taxon>Metazoa</taxon>
        <taxon>Ecdysozoa</taxon>
        <taxon>Nematoda</taxon>
        <taxon>Chromadorea</taxon>
        <taxon>Rhabditida</taxon>
        <taxon>Spirurina</taxon>
        <taxon>Gnathostomatomorpha</taxon>
        <taxon>Gnathostomatoidea</taxon>
        <taxon>Gnathostomatidae</taxon>
        <taxon>Gnathostoma</taxon>
    </lineage>
</organism>
<dbReference type="PANTHER" id="PTHR11472">
    <property type="entry name" value="DNA REPAIR DEAD HELICASE RAD3/XP-D SUBFAMILY MEMBER"/>
    <property type="match status" value="1"/>
</dbReference>
<dbReference type="InterPro" id="IPR014013">
    <property type="entry name" value="Helic_SF1/SF2_ATP-bd_DinG/Rad3"/>
</dbReference>
<keyword evidence="9" id="KW-0408">Iron</keyword>
<sequence>MEEFSFPYPPYESQVSLMRHIRDCIEKRGVGVFESPTGTGKSLSTICASLTWLEDFEKETVRKLSDKLRTAGKSVDTDECGDWMEAHKRRFAARKETESLEVEVEKLKCIEERLEKAKSVGKRGKKFGKRRNVCENEIPETSSVEETVDGEPVGDEEDFVPGDYSSDVEENTSGVDEELPSCTKIYFATRTHSQLEQFANELKKTRFSPRVVTLGSRQVLCVNDDVKKYQSANLMNDRCSELLENQTGNKRLKIKDEDRKHIARARCPYYKVDQIEELTDMILSLRATSVNEVLTTGKITSACPYFSSRAAINLCQIVLLSYQVLLSKSARDAWGINLKDNVVIIDEAHNLLETIASVHCTELSLTVITLTISLLRNYIERYRSRLKAKNLLYTRHLLSVVCALHRILTTYSSKPTDTVFAMSQFLLEMDVLETDFFKLLNYMTRSRLCKRFHGFYKQYCVKKVALNNGANKQPHLTGVQRLFQESAGFNREQNVETNFSPEDDSESSSDVSSPLYKVQQFIESLTYNCSDARILVVRSTVDQPPKLRFILLNPASKLIDLVNDARSIILIGGTLEPAKQLIHSFTNICRVPTERILRFSCGHVIDDNQLVAVSIGCSPSGEKLLINFANRSSPLTVKGISMSLMNLLRFIPNGAVVFFPSYEYMSYIVEEMEKSLMLEKLRRIKPVFVERRNDLSTVWANYSVSARTSKGALLFAVVGGKLSEGINFSDELGRCVFMIGLPYANKNNVELAEKMRYLDETLGNGSGAEMYEAMCLHSVNQAIGRVIRHRLDYAAVVLLDCRFASPSISNGLPGWINSRLKHARKFGEAVTLVSQFFKRRTGSLL</sequence>
<keyword evidence="10" id="KW-0411">Iron-sulfur</keyword>
<keyword evidence="8" id="KW-0067">ATP-binding</keyword>
<evidence type="ECO:0000256" key="3">
    <source>
        <dbReference type="ARBA" id="ARBA00008435"/>
    </source>
</evidence>
<dbReference type="SUPFAM" id="SSF52540">
    <property type="entry name" value="P-loop containing nucleoside triphosphate hydrolases"/>
    <property type="match status" value="1"/>
</dbReference>
<evidence type="ECO:0000259" key="13">
    <source>
        <dbReference type="PROSITE" id="PS51193"/>
    </source>
</evidence>
<feature type="domain" description="Helicase ATP-binding" evidence="13">
    <location>
        <begin position="1"/>
        <end position="398"/>
    </location>
</feature>
<comment type="caution">
    <text evidence="14">The sequence shown here is derived from an EMBL/GenBank/DDBJ whole genome shotgun (WGS) entry which is preliminary data.</text>
</comment>
<name>A0ABD6ECG3_9BILA</name>
<keyword evidence="7" id="KW-0347">Helicase</keyword>
<evidence type="ECO:0000256" key="4">
    <source>
        <dbReference type="ARBA" id="ARBA00022723"/>
    </source>
</evidence>
<dbReference type="Pfam" id="PF13307">
    <property type="entry name" value="Helicase_C_2"/>
    <property type="match status" value="1"/>
</dbReference>
<dbReference type="InterPro" id="IPR027417">
    <property type="entry name" value="P-loop_NTPase"/>
</dbReference>
<dbReference type="InterPro" id="IPR006555">
    <property type="entry name" value="ATP-dep_Helicase_C"/>
</dbReference>
<evidence type="ECO:0000256" key="9">
    <source>
        <dbReference type="ARBA" id="ARBA00023004"/>
    </source>
</evidence>
<dbReference type="InterPro" id="IPR013020">
    <property type="entry name" value="Rad3/Chl1-like"/>
</dbReference>
<evidence type="ECO:0000256" key="11">
    <source>
        <dbReference type="ARBA" id="ARBA00023235"/>
    </source>
</evidence>
<dbReference type="Proteomes" id="UP001608902">
    <property type="component" value="Unassembled WGS sequence"/>
</dbReference>
<dbReference type="GO" id="GO:0051536">
    <property type="term" value="F:iron-sulfur cluster binding"/>
    <property type="evidence" value="ECO:0007669"/>
    <property type="project" value="UniProtKB-KW"/>
</dbReference>
<dbReference type="GO" id="GO:0005634">
    <property type="term" value="C:nucleus"/>
    <property type="evidence" value="ECO:0007669"/>
    <property type="project" value="UniProtKB-SubCell"/>
</dbReference>
<evidence type="ECO:0000313" key="14">
    <source>
        <dbReference type="EMBL" id="MFH4973995.1"/>
    </source>
</evidence>
<evidence type="ECO:0000256" key="8">
    <source>
        <dbReference type="ARBA" id="ARBA00022840"/>
    </source>
</evidence>
<dbReference type="GO" id="GO:0046872">
    <property type="term" value="F:metal ion binding"/>
    <property type="evidence" value="ECO:0007669"/>
    <property type="project" value="UniProtKB-KW"/>
</dbReference>
<comment type="subcellular location">
    <subcellularLocation>
        <location evidence="2">Nucleus</location>
    </subcellularLocation>
</comment>
<protein>
    <recommendedName>
        <fullName evidence="13">Helicase ATP-binding domain-containing protein</fullName>
    </recommendedName>
</protein>
<keyword evidence="15" id="KW-1185">Reference proteome</keyword>
<keyword evidence="11" id="KW-0413">Isomerase</keyword>
<proteinExistence type="inferred from homology"/>
<evidence type="ECO:0000256" key="12">
    <source>
        <dbReference type="ARBA" id="ARBA00023242"/>
    </source>
</evidence>
<keyword evidence="4" id="KW-0479">Metal-binding</keyword>
<evidence type="ECO:0000256" key="7">
    <source>
        <dbReference type="ARBA" id="ARBA00022806"/>
    </source>
</evidence>
<reference evidence="14 15" key="1">
    <citation type="submission" date="2024-08" db="EMBL/GenBank/DDBJ databases">
        <title>Gnathostoma spinigerum genome.</title>
        <authorList>
            <person name="Gonzalez-Bertolin B."/>
            <person name="Monzon S."/>
            <person name="Zaballos A."/>
            <person name="Jimenez P."/>
            <person name="Dekumyoy P."/>
            <person name="Varona S."/>
            <person name="Cuesta I."/>
            <person name="Sumanam S."/>
            <person name="Adisakwattana P."/>
            <person name="Gasser R.B."/>
            <person name="Hernandez-Gonzalez A."/>
            <person name="Young N.D."/>
            <person name="Perteguer M.J."/>
        </authorList>
    </citation>
    <scope>NUCLEOTIDE SEQUENCE [LARGE SCALE GENOMIC DNA]</scope>
    <source>
        <strain evidence="14">AL3</strain>
        <tissue evidence="14">Liver</tissue>
    </source>
</reference>
<keyword evidence="6" id="KW-0378">Hydrolase</keyword>
<dbReference type="InterPro" id="IPR010614">
    <property type="entry name" value="RAD3-like_helicase_DEAD"/>
</dbReference>
<keyword evidence="12" id="KW-0539">Nucleus</keyword>
<evidence type="ECO:0000313" key="15">
    <source>
        <dbReference type="Proteomes" id="UP001608902"/>
    </source>
</evidence>
<evidence type="ECO:0000256" key="10">
    <source>
        <dbReference type="ARBA" id="ARBA00023014"/>
    </source>
</evidence>
<dbReference type="InterPro" id="IPR006554">
    <property type="entry name" value="Helicase-like_DEXD_c2"/>
</dbReference>
<dbReference type="GO" id="GO:0016787">
    <property type="term" value="F:hydrolase activity"/>
    <property type="evidence" value="ECO:0007669"/>
    <property type="project" value="UniProtKB-KW"/>
</dbReference>
<evidence type="ECO:0000256" key="2">
    <source>
        <dbReference type="ARBA" id="ARBA00004123"/>
    </source>
</evidence>
<gene>
    <name evidence="14" type="ORF">AB6A40_000704</name>
</gene>
<evidence type="ECO:0000256" key="5">
    <source>
        <dbReference type="ARBA" id="ARBA00022741"/>
    </source>
</evidence>
<evidence type="ECO:0000256" key="1">
    <source>
        <dbReference type="ARBA" id="ARBA00001966"/>
    </source>
</evidence>
<dbReference type="AlphaFoldDB" id="A0ABD6ECG3"/>
<keyword evidence="5" id="KW-0547">Nucleotide-binding</keyword>
<dbReference type="GO" id="GO:0004386">
    <property type="term" value="F:helicase activity"/>
    <property type="evidence" value="ECO:0007669"/>
    <property type="project" value="UniProtKB-KW"/>
</dbReference>
<dbReference type="EMBL" id="JBGFUD010000211">
    <property type="protein sequence ID" value="MFH4973995.1"/>
    <property type="molecule type" value="Genomic_DNA"/>
</dbReference>
<dbReference type="Gene3D" id="3.40.50.300">
    <property type="entry name" value="P-loop containing nucleotide triphosphate hydrolases"/>
    <property type="match status" value="3"/>
</dbReference>
<comment type="similarity">
    <text evidence="3">Belongs to the DEAD box helicase family. DEAH subfamily. DDX11/CHL1 sub-subfamily.</text>
</comment>